<feature type="transmembrane region" description="Helical" evidence="1">
    <location>
        <begin position="12"/>
        <end position="33"/>
    </location>
</feature>
<gene>
    <name evidence="2" type="ORF">BDP27DRAFT_1405225</name>
</gene>
<reference evidence="2" key="1">
    <citation type="submission" date="2020-11" db="EMBL/GenBank/DDBJ databases">
        <authorList>
            <consortium name="DOE Joint Genome Institute"/>
            <person name="Ahrendt S."/>
            <person name="Riley R."/>
            <person name="Andreopoulos W."/>
            <person name="Labutti K."/>
            <person name="Pangilinan J."/>
            <person name="Ruiz-Duenas F.J."/>
            <person name="Barrasa J.M."/>
            <person name="Sanchez-Garcia M."/>
            <person name="Camarero S."/>
            <person name="Miyauchi S."/>
            <person name="Serrano A."/>
            <person name="Linde D."/>
            <person name="Babiker R."/>
            <person name="Drula E."/>
            <person name="Ayuso-Fernandez I."/>
            <person name="Pacheco R."/>
            <person name="Padilla G."/>
            <person name="Ferreira P."/>
            <person name="Barriuso J."/>
            <person name="Kellner H."/>
            <person name="Castanera R."/>
            <person name="Alfaro M."/>
            <person name="Ramirez L."/>
            <person name="Pisabarro A.G."/>
            <person name="Kuo A."/>
            <person name="Tritt A."/>
            <person name="Lipzen A."/>
            <person name="He G."/>
            <person name="Yan M."/>
            <person name="Ng V."/>
            <person name="Cullen D."/>
            <person name="Martin F."/>
            <person name="Rosso M.-N."/>
            <person name="Henrissat B."/>
            <person name="Hibbett D."/>
            <person name="Martinez A.T."/>
            <person name="Grigoriev I.V."/>
        </authorList>
    </citation>
    <scope>NUCLEOTIDE SEQUENCE</scope>
    <source>
        <strain evidence="2">AH 40177</strain>
    </source>
</reference>
<feature type="transmembrane region" description="Helical" evidence="1">
    <location>
        <begin position="185"/>
        <end position="208"/>
    </location>
</feature>
<evidence type="ECO:0000256" key="1">
    <source>
        <dbReference type="SAM" id="Phobius"/>
    </source>
</evidence>
<evidence type="ECO:0000313" key="2">
    <source>
        <dbReference type="EMBL" id="KAF9064675.1"/>
    </source>
</evidence>
<feature type="transmembrane region" description="Helical" evidence="1">
    <location>
        <begin position="137"/>
        <end position="156"/>
    </location>
</feature>
<dbReference type="AlphaFoldDB" id="A0A9P5PME9"/>
<keyword evidence="3" id="KW-1185">Reference proteome</keyword>
<keyword evidence="1" id="KW-0812">Transmembrane</keyword>
<dbReference type="Proteomes" id="UP000772434">
    <property type="component" value="Unassembled WGS sequence"/>
</dbReference>
<feature type="transmembrane region" description="Helical" evidence="1">
    <location>
        <begin position="220"/>
        <end position="240"/>
    </location>
</feature>
<keyword evidence="1" id="KW-0472">Membrane</keyword>
<dbReference type="EMBL" id="JADNRY010000118">
    <property type="protein sequence ID" value="KAF9064675.1"/>
    <property type="molecule type" value="Genomic_DNA"/>
</dbReference>
<keyword evidence="1" id="KW-1133">Transmembrane helix</keyword>
<evidence type="ECO:0000313" key="3">
    <source>
        <dbReference type="Proteomes" id="UP000772434"/>
    </source>
</evidence>
<organism evidence="2 3">
    <name type="scientific">Rhodocollybia butyracea</name>
    <dbReference type="NCBI Taxonomy" id="206335"/>
    <lineage>
        <taxon>Eukaryota</taxon>
        <taxon>Fungi</taxon>
        <taxon>Dikarya</taxon>
        <taxon>Basidiomycota</taxon>
        <taxon>Agaricomycotina</taxon>
        <taxon>Agaricomycetes</taxon>
        <taxon>Agaricomycetidae</taxon>
        <taxon>Agaricales</taxon>
        <taxon>Marasmiineae</taxon>
        <taxon>Omphalotaceae</taxon>
        <taxon>Rhodocollybia</taxon>
    </lineage>
</organism>
<comment type="caution">
    <text evidence="2">The sequence shown here is derived from an EMBL/GenBank/DDBJ whole genome shotgun (WGS) entry which is preliminary data.</text>
</comment>
<name>A0A9P5PME9_9AGAR</name>
<sequence length="258" mass="28861">MGPMEQQLISAEAGALLIDVVPLIVILIGYAYYGGSLLSLDRYRFMQTLEQGLISQAQAADKKTIIWLYMSNWPATITLLLSDGIVVWRACSLFQQDRFWRLVLVVLMIANIGINVADCIWSDLHPNFQYKATILDWLSLVLSLVVNMVATILFACKAWKHHWYIAGLIGGLTHKVTRAENILNLLIESGAIFCAIQCINIIITVLDAYNVIASSWPPEIIQAIAAVAFAWYPVAVIILAPRIQNGNTSYYMDSKGWR</sequence>
<feature type="transmembrane region" description="Helical" evidence="1">
    <location>
        <begin position="99"/>
        <end position="117"/>
    </location>
</feature>
<dbReference type="OrthoDB" id="3214103at2759"/>
<proteinExistence type="predicted"/>
<feature type="transmembrane region" description="Helical" evidence="1">
    <location>
        <begin position="66"/>
        <end position="87"/>
    </location>
</feature>
<protein>
    <submittedName>
        <fullName evidence="2">Uncharacterized protein</fullName>
    </submittedName>
</protein>
<accession>A0A9P5PME9</accession>